<comment type="caution">
    <text evidence="1">The sequence shown here is derived from an EMBL/GenBank/DDBJ whole genome shotgun (WGS) entry which is preliminary data.</text>
</comment>
<reference evidence="1 2" key="1">
    <citation type="submission" date="2021-06" db="EMBL/GenBank/DDBJ databases">
        <authorList>
            <person name="Palmer J.M."/>
        </authorList>
    </citation>
    <scope>NUCLEOTIDE SEQUENCE [LARGE SCALE GENOMIC DNA]</scope>
    <source>
        <strain evidence="1 2">XR_2019</strain>
        <tissue evidence="1">Muscle</tissue>
    </source>
</reference>
<name>A0ABV0WKJ8_9TELE</name>
<proteinExistence type="predicted"/>
<dbReference type="Proteomes" id="UP001444071">
    <property type="component" value="Unassembled WGS sequence"/>
</dbReference>
<dbReference type="EMBL" id="JAHRIM010051680">
    <property type="protein sequence ID" value="MEQ2269368.1"/>
    <property type="molecule type" value="Genomic_DNA"/>
</dbReference>
<accession>A0ABV0WKJ8</accession>
<evidence type="ECO:0000313" key="1">
    <source>
        <dbReference type="EMBL" id="MEQ2269368.1"/>
    </source>
</evidence>
<protein>
    <submittedName>
        <fullName evidence="1">Uncharacterized protein</fullName>
    </submittedName>
</protein>
<keyword evidence="2" id="KW-1185">Reference proteome</keyword>
<gene>
    <name evidence="1" type="ORF">XENORESO_003643</name>
</gene>
<sequence>MFAKRCLLEWEGSSTTPSERETQSLPPLLLLFFFCLQLSGQTNPGLIYLTRGLFCPFLGERSEIIFSCVFAQIFLDLREGSLRWFRSCTLAPVIPSITFALQPDCMGCPLCDLKWTGPPWL</sequence>
<organism evidence="1 2">
    <name type="scientific">Xenotaenia resolanae</name>
    <dbReference type="NCBI Taxonomy" id="208358"/>
    <lineage>
        <taxon>Eukaryota</taxon>
        <taxon>Metazoa</taxon>
        <taxon>Chordata</taxon>
        <taxon>Craniata</taxon>
        <taxon>Vertebrata</taxon>
        <taxon>Euteleostomi</taxon>
        <taxon>Actinopterygii</taxon>
        <taxon>Neopterygii</taxon>
        <taxon>Teleostei</taxon>
        <taxon>Neoteleostei</taxon>
        <taxon>Acanthomorphata</taxon>
        <taxon>Ovalentaria</taxon>
        <taxon>Atherinomorphae</taxon>
        <taxon>Cyprinodontiformes</taxon>
        <taxon>Goodeidae</taxon>
        <taxon>Xenotaenia</taxon>
    </lineage>
</organism>
<evidence type="ECO:0000313" key="2">
    <source>
        <dbReference type="Proteomes" id="UP001444071"/>
    </source>
</evidence>